<feature type="transmembrane region" description="Helical" evidence="1">
    <location>
        <begin position="60"/>
        <end position="77"/>
    </location>
</feature>
<reference evidence="2" key="1">
    <citation type="journal article" date="2020" name="Nature">
        <title>Giant virus diversity and host interactions through global metagenomics.</title>
        <authorList>
            <person name="Schulz F."/>
            <person name="Roux S."/>
            <person name="Paez-Espino D."/>
            <person name="Jungbluth S."/>
            <person name="Walsh D.A."/>
            <person name="Denef V.J."/>
            <person name="McMahon K.D."/>
            <person name="Konstantinidis K.T."/>
            <person name="Eloe-Fadrosh E.A."/>
            <person name="Kyrpides N.C."/>
            <person name="Woyke T."/>
        </authorList>
    </citation>
    <scope>NUCLEOTIDE SEQUENCE</scope>
    <source>
        <strain evidence="2">GVMAG-M-3300023174-104</strain>
    </source>
</reference>
<proteinExistence type="predicted"/>
<keyword evidence="1" id="KW-0812">Transmembrane</keyword>
<feature type="transmembrane region" description="Helical" evidence="1">
    <location>
        <begin position="154"/>
        <end position="176"/>
    </location>
</feature>
<protein>
    <submittedName>
        <fullName evidence="2">Uncharacterized protein</fullName>
    </submittedName>
</protein>
<feature type="transmembrane region" description="Helical" evidence="1">
    <location>
        <begin position="97"/>
        <end position="116"/>
    </location>
</feature>
<keyword evidence="1" id="KW-0472">Membrane</keyword>
<evidence type="ECO:0000256" key="1">
    <source>
        <dbReference type="SAM" id="Phobius"/>
    </source>
</evidence>
<keyword evidence="1" id="KW-1133">Transmembrane helix</keyword>
<sequence>MKKNKDSKKDKYFNGKFIFRCLFRICMIMMIFVSAILLYYESLSLCTLSEALTKNNLLSDFIAFLMLTGCIFFYFGYCHHSNPLLLFSKEIHQPFLYLLRLSIILLVILLVIVYDVENYFHLHYILMFFYVSITLVMLGFHSFYLVIPPLIFIPLLYLCHANLAVYEFLYILYIVIVF</sequence>
<feature type="transmembrane region" description="Helical" evidence="1">
    <location>
        <begin position="122"/>
        <end position="147"/>
    </location>
</feature>
<dbReference type="AlphaFoldDB" id="A0A6C0D118"/>
<evidence type="ECO:0000313" key="2">
    <source>
        <dbReference type="EMBL" id="QHT10153.1"/>
    </source>
</evidence>
<dbReference type="EMBL" id="MN739518">
    <property type="protein sequence ID" value="QHT10153.1"/>
    <property type="molecule type" value="Genomic_DNA"/>
</dbReference>
<name>A0A6C0D118_9ZZZZ</name>
<organism evidence="2">
    <name type="scientific">viral metagenome</name>
    <dbReference type="NCBI Taxonomy" id="1070528"/>
    <lineage>
        <taxon>unclassified sequences</taxon>
        <taxon>metagenomes</taxon>
        <taxon>organismal metagenomes</taxon>
    </lineage>
</organism>
<feature type="transmembrane region" description="Helical" evidence="1">
    <location>
        <begin position="21"/>
        <end position="40"/>
    </location>
</feature>
<accession>A0A6C0D118</accession>